<dbReference type="InterPro" id="IPR001633">
    <property type="entry name" value="EAL_dom"/>
</dbReference>
<dbReference type="InterPro" id="IPR051088">
    <property type="entry name" value="PTS_Sugar-EIIC/EIIB"/>
</dbReference>
<evidence type="ECO:0000256" key="3">
    <source>
        <dbReference type="ARBA" id="ARBA00022475"/>
    </source>
</evidence>
<comment type="caution">
    <text evidence="11">The sequence shown here is derived from an EMBL/GenBank/DDBJ whole genome shotgun (WGS) entry which is preliminary data.</text>
</comment>
<feature type="transmembrane region" description="Helical" evidence="8">
    <location>
        <begin position="159"/>
        <end position="182"/>
    </location>
</feature>
<dbReference type="GO" id="GO:0009401">
    <property type="term" value="P:phosphoenolpyruvate-dependent sugar phosphotransferase system"/>
    <property type="evidence" value="ECO:0007669"/>
    <property type="project" value="InterPro"/>
</dbReference>
<keyword evidence="2" id="KW-0813">Transport</keyword>
<dbReference type="PROSITE" id="PS51105">
    <property type="entry name" value="PTS_EIIC_TYPE_3"/>
    <property type="match status" value="1"/>
</dbReference>
<sequence length="732" mass="80058">MEKHLDKWQKAFAQRALTCSVNPVFPALPFRDSGRWAEGSVMAQTLFKLFFTQRLAALASTESLRAIREGLLWILPCLLVSAGFLILSECARMLGFDAQVVAFFAGLHNQISSVIPLLVAASIGYMLAIQHRLPQLPVAFLCLAHVVVATFILREYPRASATFVLFIAIASPLLNVPAIAWLHRYRWTRLVNEDLVGHNLRGTINMVVPGAITALALVVVLSLLLQIPYVAQLQGPQVLHALESPYGSGLFVTLMNSLLWFFGIHGVYAMQPLFDVLDQAVALNGAASAAGEPINYLLNSGLLGSFAFIGGSGGALCLLLAILLFSKSQSMRLLAMASLPLSLFNVSEVLLFGLPIILNPRLFIPFLVVPALNAMVALTVVQMGWVSPAVVSVPLTAPVLLNAYLSTHGDFAAVALQLTLLGLGTLVYAPYVLAIHRQATEGGTVYLKSLDMTFRGLEEKGRLRELDPVLASHKALARQANELSRIQQISDYDFYLEFQPQVSTRTGLCTGCEALMRARDAQGKVHSPWEFLQWLAQAQLMPDVDVWVASQAVRQYQKWQKLGFVLPMTINISSATLTDAAYGERLVEILAQAHGHVSVEITEDALVGDIQVTRQTIQKLQAIGAKVYIDDFGTGFSALSYLHQFPVDFIKIDRSFVVAQRDPKGAQVMTGMLRFCEALNLGVVVEGVETAEQLAFLNTGAELIIQGWYFSKALPADQLEDFVRERAALAQA</sequence>
<evidence type="ECO:0000313" key="11">
    <source>
        <dbReference type="EMBL" id="ERH59854.1"/>
    </source>
</evidence>
<dbReference type="GO" id="GO:0005886">
    <property type="term" value="C:plasma membrane"/>
    <property type="evidence" value="ECO:0007669"/>
    <property type="project" value="UniProtKB-SubCell"/>
</dbReference>
<dbReference type="Pfam" id="PF00563">
    <property type="entry name" value="EAL"/>
    <property type="match status" value="1"/>
</dbReference>
<evidence type="ECO:0000256" key="6">
    <source>
        <dbReference type="ARBA" id="ARBA00022989"/>
    </source>
</evidence>
<keyword evidence="5 8" id="KW-0812">Transmembrane</keyword>
<dbReference type="Proteomes" id="UP000016504">
    <property type="component" value="Unassembled WGS sequence"/>
</dbReference>
<evidence type="ECO:0000256" key="2">
    <source>
        <dbReference type="ARBA" id="ARBA00022448"/>
    </source>
</evidence>
<dbReference type="InterPro" id="IPR004501">
    <property type="entry name" value="PTS_EIIC_3"/>
</dbReference>
<dbReference type="EMBL" id="AVQG01000008">
    <property type="protein sequence ID" value="ERH59854.1"/>
    <property type="molecule type" value="Genomic_DNA"/>
</dbReference>
<gene>
    <name evidence="11" type="ORF">O204_21745</name>
</gene>
<comment type="subcellular location">
    <subcellularLocation>
        <location evidence="1">Cell membrane</location>
        <topology evidence="1">Multi-pass membrane protein</topology>
    </subcellularLocation>
</comment>
<feature type="transmembrane region" description="Helical" evidence="8">
    <location>
        <begin position="411"/>
        <end position="433"/>
    </location>
</feature>
<name>U1TP01_9PSED</name>
<keyword evidence="6 8" id="KW-1133">Transmembrane helix</keyword>
<dbReference type="InterPro" id="IPR003352">
    <property type="entry name" value="PTS_EIIC"/>
</dbReference>
<feature type="transmembrane region" description="Helical" evidence="8">
    <location>
        <begin position="363"/>
        <end position="381"/>
    </location>
</feature>
<accession>U1TP01</accession>
<dbReference type="PANTHER" id="PTHR33989:SF4">
    <property type="entry name" value="PTS SYSTEM N,N'-DIACETYLCHITOBIOSE-SPECIFIC EIIC COMPONENT"/>
    <property type="match status" value="1"/>
</dbReference>
<feature type="transmembrane region" description="Helical" evidence="8">
    <location>
        <begin position="107"/>
        <end position="129"/>
    </location>
</feature>
<dbReference type="Pfam" id="PF02378">
    <property type="entry name" value="PTS_EIIC"/>
    <property type="match status" value="1"/>
</dbReference>
<dbReference type="PANTHER" id="PTHR33989">
    <property type="match status" value="1"/>
</dbReference>
<reference evidence="11 12" key="1">
    <citation type="submission" date="2013-08" db="EMBL/GenBank/DDBJ databases">
        <title>Biodegradation of aromatic compounds in biofilm forming Pseudomonas isolated from sewage sludge.</title>
        <authorList>
            <person name="Qureshi A."/>
            <person name="Ghosh S."/>
            <person name="Khardenavis A.A."/>
            <person name="Kapley A."/>
            <person name="Purohit H.J."/>
        </authorList>
    </citation>
    <scope>NUCLEOTIDE SEQUENCE [LARGE SCALE GENOMIC DNA]</scope>
    <source>
        <strain evidence="11 12">EGD-AQ6</strain>
    </source>
</reference>
<dbReference type="PATRIC" id="fig|1390371.3.peg.1677"/>
<dbReference type="CDD" id="cd01948">
    <property type="entry name" value="EAL"/>
    <property type="match status" value="1"/>
</dbReference>
<evidence type="ECO:0000259" key="9">
    <source>
        <dbReference type="PROSITE" id="PS50883"/>
    </source>
</evidence>
<organism evidence="11 12">
    <name type="scientific">Pseudomonas simiae</name>
    <dbReference type="NCBI Taxonomy" id="321846"/>
    <lineage>
        <taxon>Bacteria</taxon>
        <taxon>Pseudomonadati</taxon>
        <taxon>Pseudomonadota</taxon>
        <taxon>Gammaproteobacteria</taxon>
        <taxon>Pseudomonadales</taxon>
        <taxon>Pseudomonadaceae</taxon>
        <taxon>Pseudomonas</taxon>
    </lineage>
</organism>
<evidence type="ECO:0000256" key="7">
    <source>
        <dbReference type="ARBA" id="ARBA00023136"/>
    </source>
</evidence>
<evidence type="ECO:0000256" key="1">
    <source>
        <dbReference type="ARBA" id="ARBA00004651"/>
    </source>
</evidence>
<feature type="transmembrane region" description="Helical" evidence="8">
    <location>
        <begin position="304"/>
        <end position="326"/>
    </location>
</feature>
<evidence type="ECO:0000256" key="5">
    <source>
        <dbReference type="ARBA" id="ARBA00022692"/>
    </source>
</evidence>
<dbReference type="PROSITE" id="PS50883">
    <property type="entry name" value="EAL"/>
    <property type="match status" value="1"/>
</dbReference>
<protein>
    <submittedName>
        <fullName evidence="11">PTS sugar transporter subunit IIC</fullName>
    </submittedName>
</protein>
<dbReference type="SUPFAM" id="SSF141868">
    <property type="entry name" value="EAL domain-like"/>
    <property type="match status" value="1"/>
</dbReference>
<feature type="domain" description="PTS EIIC type-3" evidence="10">
    <location>
        <begin position="47"/>
        <end position="431"/>
    </location>
</feature>
<evidence type="ECO:0000256" key="8">
    <source>
        <dbReference type="SAM" id="Phobius"/>
    </source>
</evidence>
<feature type="transmembrane region" description="Helical" evidence="8">
    <location>
        <begin position="249"/>
        <end position="268"/>
    </location>
</feature>
<evidence type="ECO:0000256" key="4">
    <source>
        <dbReference type="ARBA" id="ARBA00022597"/>
    </source>
</evidence>
<dbReference type="GO" id="GO:0008982">
    <property type="term" value="F:protein-N(PI)-phosphohistidine-sugar phosphotransferase activity"/>
    <property type="evidence" value="ECO:0007669"/>
    <property type="project" value="InterPro"/>
</dbReference>
<keyword evidence="4 11" id="KW-0762">Sugar transport</keyword>
<feature type="transmembrane region" description="Helical" evidence="8">
    <location>
        <begin position="70"/>
        <end position="87"/>
    </location>
</feature>
<feature type="transmembrane region" description="Helical" evidence="8">
    <location>
        <begin position="136"/>
        <end position="153"/>
    </location>
</feature>
<keyword evidence="3" id="KW-1003">Cell membrane</keyword>
<dbReference type="Gene3D" id="3.20.20.450">
    <property type="entry name" value="EAL domain"/>
    <property type="match status" value="1"/>
</dbReference>
<feature type="transmembrane region" description="Helical" evidence="8">
    <location>
        <begin position="203"/>
        <end position="229"/>
    </location>
</feature>
<dbReference type="AlphaFoldDB" id="U1TP01"/>
<feature type="domain" description="EAL" evidence="9">
    <location>
        <begin position="476"/>
        <end position="727"/>
    </location>
</feature>
<evidence type="ECO:0000313" key="12">
    <source>
        <dbReference type="Proteomes" id="UP000016504"/>
    </source>
</evidence>
<keyword evidence="7 8" id="KW-0472">Membrane</keyword>
<evidence type="ECO:0000259" key="10">
    <source>
        <dbReference type="PROSITE" id="PS51105"/>
    </source>
</evidence>
<proteinExistence type="predicted"/>
<feature type="transmembrane region" description="Helical" evidence="8">
    <location>
        <begin position="333"/>
        <end position="357"/>
    </location>
</feature>
<dbReference type="InterPro" id="IPR035919">
    <property type="entry name" value="EAL_sf"/>
</dbReference>
<dbReference type="SMART" id="SM00052">
    <property type="entry name" value="EAL"/>
    <property type="match status" value="1"/>
</dbReference>